<dbReference type="Pfam" id="PF08379">
    <property type="entry name" value="Bact_transglu_N"/>
    <property type="match status" value="1"/>
</dbReference>
<feature type="region of interest" description="Disordered" evidence="1">
    <location>
        <begin position="1"/>
        <end position="24"/>
    </location>
</feature>
<evidence type="ECO:0000256" key="1">
    <source>
        <dbReference type="SAM" id="MobiDB-lite"/>
    </source>
</evidence>
<evidence type="ECO:0000313" key="3">
    <source>
        <dbReference type="EMBL" id="GAA5483720.1"/>
    </source>
</evidence>
<dbReference type="SMART" id="SM00460">
    <property type="entry name" value="TGc"/>
    <property type="match status" value="1"/>
</dbReference>
<dbReference type="PANTHER" id="PTHR33490">
    <property type="entry name" value="BLR5614 PROTEIN-RELATED"/>
    <property type="match status" value="1"/>
</dbReference>
<proteinExistence type="predicted"/>
<dbReference type="Gene3D" id="3.10.620.30">
    <property type="match status" value="1"/>
</dbReference>
<feature type="compositionally biased region" description="Low complexity" evidence="1">
    <location>
        <begin position="1"/>
        <end position="19"/>
    </location>
</feature>
<sequence length="304" mass="34497">MMSAFQQQSSGGHQQQSSGKPATGPKFNVVHRTTFIYGAPVKDSVNSLHLEPRTFPFQKTIMATIRVLPATRLRNYADLFGNITHYFEVLQPHERLEIESRFRVVNLPLDIPAAAREAEMDCYSDAETQERIWAYLQESRFVSRHPELWRQAIDLTRDVSKVYDRATRIMEWIHENFTYEAGSTHVSTHLEEAFAGRRGVCQDFTHVMLGLCRAIDIPARYASGYLYNGPRDSLVGAQASHAWPEVYLPAVGWVGFDPTNNCLADERFIKVAVGRDYDDVAPIKGSYRGTAHCRLSVTVDVEKL</sequence>
<protein>
    <submittedName>
        <fullName evidence="3">Uncharacterized protein Rv2569c</fullName>
    </submittedName>
</protein>
<dbReference type="Pfam" id="PF01841">
    <property type="entry name" value="Transglut_core"/>
    <property type="match status" value="1"/>
</dbReference>
<dbReference type="Proteomes" id="UP001476282">
    <property type="component" value="Unassembled WGS sequence"/>
</dbReference>
<dbReference type="PANTHER" id="PTHR33490:SF6">
    <property type="entry name" value="SLL1049 PROTEIN"/>
    <property type="match status" value="1"/>
</dbReference>
<dbReference type="InterPro" id="IPR038765">
    <property type="entry name" value="Papain-like_cys_pep_sf"/>
</dbReference>
<dbReference type="EMBL" id="BAABRI010000017">
    <property type="protein sequence ID" value="GAA5483720.1"/>
    <property type="molecule type" value="Genomic_DNA"/>
</dbReference>
<organism evidence="3 4">
    <name type="scientific">Haloferula sargassicola</name>
    <dbReference type="NCBI Taxonomy" id="490096"/>
    <lineage>
        <taxon>Bacteria</taxon>
        <taxon>Pseudomonadati</taxon>
        <taxon>Verrucomicrobiota</taxon>
        <taxon>Verrucomicrobiia</taxon>
        <taxon>Verrucomicrobiales</taxon>
        <taxon>Verrucomicrobiaceae</taxon>
        <taxon>Haloferula</taxon>
    </lineage>
</organism>
<feature type="domain" description="Transglutaminase-like" evidence="2">
    <location>
        <begin position="193"/>
        <end position="260"/>
    </location>
</feature>
<evidence type="ECO:0000259" key="2">
    <source>
        <dbReference type="SMART" id="SM00460"/>
    </source>
</evidence>
<keyword evidence="4" id="KW-1185">Reference proteome</keyword>
<dbReference type="RefSeq" id="WP_353567827.1">
    <property type="nucleotide sequence ID" value="NZ_BAABRI010000017.1"/>
</dbReference>
<dbReference type="SUPFAM" id="SSF54001">
    <property type="entry name" value="Cysteine proteinases"/>
    <property type="match status" value="1"/>
</dbReference>
<reference evidence="3 4" key="1">
    <citation type="submission" date="2024-02" db="EMBL/GenBank/DDBJ databases">
        <title>Haloferula sargassicola NBRC 104335.</title>
        <authorList>
            <person name="Ichikawa N."/>
            <person name="Katano-Makiyama Y."/>
            <person name="Hidaka K."/>
        </authorList>
    </citation>
    <scope>NUCLEOTIDE SEQUENCE [LARGE SCALE GENOMIC DNA]</scope>
    <source>
        <strain evidence="3 4">NBRC 104335</strain>
    </source>
</reference>
<dbReference type="InterPro" id="IPR013589">
    <property type="entry name" value="Bac_transglu_N"/>
</dbReference>
<evidence type="ECO:0000313" key="4">
    <source>
        <dbReference type="Proteomes" id="UP001476282"/>
    </source>
</evidence>
<name>A0ABP9UQA2_9BACT</name>
<comment type="caution">
    <text evidence="3">The sequence shown here is derived from an EMBL/GenBank/DDBJ whole genome shotgun (WGS) entry which is preliminary data.</text>
</comment>
<gene>
    <name evidence="3" type="ORF">Hsar01_02954</name>
</gene>
<dbReference type="InterPro" id="IPR002931">
    <property type="entry name" value="Transglutaminase-like"/>
</dbReference>
<accession>A0ABP9UQA2</accession>